<dbReference type="EMBL" id="QHJQ01000001">
    <property type="protein sequence ID" value="PXA05382.1"/>
    <property type="molecule type" value="Genomic_DNA"/>
</dbReference>
<dbReference type="InParanoid" id="A0A317ZK41"/>
<reference evidence="1 2" key="1">
    <citation type="submission" date="2018-05" db="EMBL/GenBank/DDBJ databases">
        <title>Coraliomargarita sinensis sp. nov., isolated from a marine solar saltern.</title>
        <authorList>
            <person name="Zhou L.Y."/>
        </authorList>
    </citation>
    <scope>NUCLEOTIDE SEQUENCE [LARGE SCALE GENOMIC DNA]</scope>
    <source>
        <strain evidence="1 2">WN38</strain>
    </source>
</reference>
<sequence length="60" mass="6731">MSVGAVLAHARIAVQAMPRKAREDQGLFIKRVLLAFRIHAAPPRLKNRLKAVLQRGQYTP</sequence>
<comment type="caution">
    <text evidence="1">The sequence shown here is derived from an EMBL/GenBank/DDBJ whole genome shotgun (WGS) entry which is preliminary data.</text>
</comment>
<dbReference type="AlphaFoldDB" id="A0A317ZK41"/>
<evidence type="ECO:0000313" key="1">
    <source>
        <dbReference type="EMBL" id="PXA05382.1"/>
    </source>
</evidence>
<name>A0A317ZK41_9BACT</name>
<proteinExistence type="predicted"/>
<accession>A0A317ZK41</accession>
<organism evidence="1 2">
    <name type="scientific">Coraliomargarita sinensis</name>
    <dbReference type="NCBI Taxonomy" id="2174842"/>
    <lineage>
        <taxon>Bacteria</taxon>
        <taxon>Pseudomonadati</taxon>
        <taxon>Verrucomicrobiota</taxon>
        <taxon>Opitutia</taxon>
        <taxon>Puniceicoccales</taxon>
        <taxon>Coraliomargaritaceae</taxon>
        <taxon>Coraliomargarita</taxon>
    </lineage>
</organism>
<protein>
    <submittedName>
        <fullName evidence="1">Uncharacterized protein</fullName>
    </submittedName>
</protein>
<evidence type="ECO:0000313" key="2">
    <source>
        <dbReference type="Proteomes" id="UP000247099"/>
    </source>
</evidence>
<gene>
    <name evidence="1" type="ORF">DDZ13_00510</name>
</gene>
<keyword evidence="2" id="KW-1185">Reference proteome</keyword>
<dbReference type="Proteomes" id="UP000247099">
    <property type="component" value="Unassembled WGS sequence"/>
</dbReference>